<feature type="domain" description="AMP-dependent synthetase/ligase" evidence="1">
    <location>
        <begin position="22"/>
        <end position="388"/>
    </location>
</feature>
<dbReference type="RefSeq" id="WP_166851881.1">
    <property type="nucleotide sequence ID" value="NZ_JAAONY010000001.1"/>
</dbReference>
<feature type="domain" description="AMP-binding enzyme C-terminal" evidence="2">
    <location>
        <begin position="439"/>
        <end position="514"/>
    </location>
</feature>
<dbReference type="InParanoid" id="A0A7X0MUF2"/>
<dbReference type="Gene3D" id="3.30.300.30">
    <property type="match status" value="1"/>
</dbReference>
<evidence type="ECO:0000313" key="4">
    <source>
        <dbReference type="Proteomes" id="UP000528457"/>
    </source>
</evidence>
<dbReference type="InterPro" id="IPR000873">
    <property type="entry name" value="AMP-dep_synth/lig_dom"/>
</dbReference>
<accession>A0A7X0MUF2</accession>
<dbReference type="InterPro" id="IPR050237">
    <property type="entry name" value="ATP-dep_AMP-bd_enzyme"/>
</dbReference>
<reference evidence="3 4" key="1">
    <citation type="submission" date="2020-08" db="EMBL/GenBank/DDBJ databases">
        <title>Genomic Encyclopedia of Type Strains, Phase IV (KMG-IV): sequencing the most valuable type-strain genomes for metagenomic binning, comparative biology and taxonomic classification.</title>
        <authorList>
            <person name="Goeker M."/>
        </authorList>
    </citation>
    <scope>NUCLEOTIDE SEQUENCE [LARGE SCALE GENOMIC DNA]</scope>
    <source>
        <strain evidence="3 4">DSM 22368</strain>
    </source>
</reference>
<dbReference type="InterPro" id="IPR042099">
    <property type="entry name" value="ANL_N_sf"/>
</dbReference>
<evidence type="ECO:0000259" key="2">
    <source>
        <dbReference type="Pfam" id="PF13193"/>
    </source>
</evidence>
<evidence type="ECO:0000259" key="1">
    <source>
        <dbReference type="Pfam" id="PF00501"/>
    </source>
</evidence>
<dbReference type="InterPro" id="IPR045851">
    <property type="entry name" value="AMP-bd_C_sf"/>
</dbReference>
<dbReference type="EMBL" id="JACHHT010000001">
    <property type="protein sequence ID" value="MBB6520218.1"/>
    <property type="molecule type" value="Genomic_DNA"/>
</dbReference>
<gene>
    <name evidence="3" type="ORF">HNR48_000496</name>
</gene>
<name>A0A7X0MUF2_9GAMM</name>
<proteinExistence type="predicted"/>
<dbReference type="Pfam" id="PF00501">
    <property type="entry name" value="AMP-binding"/>
    <property type="match status" value="1"/>
</dbReference>
<dbReference type="GO" id="GO:0016878">
    <property type="term" value="F:acid-thiol ligase activity"/>
    <property type="evidence" value="ECO:0007669"/>
    <property type="project" value="UniProtKB-ARBA"/>
</dbReference>
<dbReference type="Proteomes" id="UP000528457">
    <property type="component" value="Unassembled WGS sequence"/>
</dbReference>
<dbReference type="EC" id="6.2.1.-" evidence="3"/>
<evidence type="ECO:0000313" key="3">
    <source>
        <dbReference type="EMBL" id="MBB6520218.1"/>
    </source>
</evidence>
<dbReference type="InterPro" id="IPR025110">
    <property type="entry name" value="AMP-bd_C"/>
</dbReference>
<keyword evidence="3" id="KW-0436">Ligase</keyword>
<keyword evidence="4" id="KW-1185">Reference proteome</keyword>
<sequence>MSQPSFNFKPPQFDRAYDYLYHYAQTQGEKIALVYGDERISYEDLKHRVDTLATALLERGLQSGERIACLSAPHPECIQLMLASMAIGAIWVGINPRYQLAEMQHVIDDARPKFLFSRSQMGKRDYREELTALKENHPDLQLVILNGDLKAANGQSFTDFCEHKNRTNQYLPLDSIDGESPCLIVYTSGTTGKPKGALLKQSACVRHGKLSLAQFKPEPLKVINYYPVNHVAGIVANSIYTLVGGGCNVLMEQFNPAKALETIEKESITQWGGIPTMLQLCVAHEDFSKRDLSSVQLLSWGGSAAPQTLLQTLSERVPYLSTLYAATETTGGTFIMPPNRDLDLLAQSVGQAMNDVEYRLVDEQDNVVSDGNVGELQLKGPFCMLEYWGQEEATRDTYSKDGWLKTGDLAKQDNNGNLFLIGRSKEMYKSGGFNVYPREVEQAIEDIDGVDMIAVVSVPDELYGEVGHAYITSKANSQLSEESLREDCRQRLANYKIPKAFHLLNHLPLLANGKIDKKQLQANARAIAEHSS</sequence>
<comment type="caution">
    <text evidence="3">The sequence shown here is derived from an EMBL/GenBank/DDBJ whole genome shotgun (WGS) entry which is preliminary data.</text>
</comment>
<organism evidence="3 4">
    <name type="scientific">Pseudoteredinibacter isoporae</name>
    <dbReference type="NCBI Taxonomy" id="570281"/>
    <lineage>
        <taxon>Bacteria</taxon>
        <taxon>Pseudomonadati</taxon>
        <taxon>Pseudomonadota</taxon>
        <taxon>Gammaproteobacteria</taxon>
        <taxon>Cellvibrionales</taxon>
        <taxon>Cellvibrionaceae</taxon>
        <taxon>Pseudoteredinibacter</taxon>
    </lineage>
</organism>
<dbReference type="AlphaFoldDB" id="A0A7X0MUF2"/>
<dbReference type="SUPFAM" id="SSF56801">
    <property type="entry name" value="Acetyl-CoA synthetase-like"/>
    <property type="match status" value="1"/>
</dbReference>
<dbReference type="PANTHER" id="PTHR43767">
    <property type="entry name" value="LONG-CHAIN-FATTY-ACID--COA LIGASE"/>
    <property type="match status" value="1"/>
</dbReference>
<protein>
    <submittedName>
        <fullName evidence="3">Fatty-acyl-CoA synthase</fullName>
        <ecNumber evidence="3">6.2.1.-</ecNumber>
    </submittedName>
</protein>
<dbReference type="Gene3D" id="3.40.50.12780">
    <property type="entry name" value="N-terminal domain of ligase-like"/>
    <property type="match status" value="1"/>
</dbReference>
<dbReference type="PANTHER" id="PTHR43767:SF1">
    <property type="entry name" value="NONRIBOSOMAL PEPTIDE SYNTHASE PES1 (EUROFUNG)-RELATED"/>
    <property type="match status" value="1"/>
</dbReference>
<dbReference type="InterPro" id="IPR020845">
    <property type="entry name" value="AMP-binding_CS"/>
</dbReference>
<dbReference type="PROSITE" id="PS00455">
    <property type="entry name" value="AMP_BINDING"/>
    <property type="match status" value="1"/>
</dbReference>
<dbReference type="Pfam" id="PF13193">
    <property type="entry name" value="AMP-binding_C"/>
    <property type="match status" value="1"/>
</dbReference>